<dbReference type="Proteomes" id="UP001331761">
    <property type="component" value="Unassembled WGS sequence"/>
</dbReference>
<comment type="caution">
    <text evidence="2">The sequence shown here is derived from an EMBL/GenBank/DDBJ whole genome shotgun (WGS) entry which is preliminary data.</text>
</comment>
<feature type="non-terminal residue" evidence="2">
    <location>
        <position position="1"/>
    </location>
</feature>
<dbReference type="EMBL" id="WIXE01017288">
    <property type="protein sequence ID" value="KAK5971867.1"/>
    <property type="molecule type" value="Genomic_DNA"/>
</dbReference>
<sequence>KHSGSIEDVGMSGDLNVSSTKKDKKNVVKLEDVGHIPKIY</sequence>
<reference evidence="2 3" key="1">
    <citation type="submission" date="2019-10" db="EMBL/GenBank/DDBJ databases">
        <title>Assembly and Annotation for the nematode Trichostrongylus colubriformis.</title>
        <authorList>
            <person name="Martin J."/>
        </authorList>
    </citation>
    <scope>NUCLEOTIDE SEQUENCE [LARGE SCALE GENOMIC DNA]</scope>
    <source>
        <strain evidence="2">G859</strain>
        <tissue evidence="2">Whole worm</tissue>
    </source>
</reference>
<accession>A0AAN8IJQ3</accession>
<proteinExistence type="predicted"/>
<gene>
    <name evidence="2" type="ORF">GCK32_022756</name>
</gene>
<feature type="region of interest" description="Disordered" evidence="1">
    <location>
        <begin position="1"/>
        <end position="23"/>
    </location>
</feature>
<evidence type="ECO:0000313" key="3">
    <source>
        <dbReference type="Proteomes" id="UP001331761"/>
    </source>
</evidence>
<organism evidence="2 3">
    <name type="scientific">Trichostrongylus colubriformis</name>
    <name type="common">Black scour worm</name>
    <dbReference type="NCBI Taxonomy" id="6319"/>
    <lineage>
        <taxon>Eukaryota</taxon>
        <taxon>Metazoa</taxon>
        <taxon>Ecdysozoa</taxon>
        <taxon>Nematoda</taxon>
        <taxon>Chromadorea</taxon>
        <taxon>Rhabditida</taxon>
        <taxon>Rhabditina</taxon>
        <taxon>Rhabditomorpha</taxon>
        <taxon>Strongyloidea</taxon>
        <taxon>Trichostrongylidae</taxon>
        <taxon>Trichostrongylus</taxon>
    </lineage>
</organism>
<evidence type="ECO:0000313" key="2">
    <source>
        <dbReference type="EMBL" id="KAK5971867.1"/>
    </source>
</evidence>
<protein>
    <submittedName>
        <fullName evidence="2">Uncharacterized protein</fullName>
    </submittedName>
</protein>
<evidence type="ECO:0000256" key="1">
    <source>
        <dbReference type="SAM" id="MobiDB-lite"/>
    </source>
</evidence>
<dbReference type="AlphaFoldDB" id="A0AAN8IJQ3"/>
<name>A0AAN8IJQ3_TRICO</name>
<keyword evidence="3" id="KW-1185">Reference proteome</keyword>